<gene>
    <name evidence="2" type="ORF">UFOPK2761_02646</name>
</gene>
<protein>
    <submittedName>
        <fullName evidence="2">Unannotated protein</fullName>
    </submittedName>
</protein>
<dbReference type="EMBL" id="CAEZYQ010000024">
    <property type="protein sequence ID" value="CAB4761298.1"/>
    <property type="molecule type" value="Genomic_DNA"/>
</dbReference>
<dbReference type="AlphaFoldDB" id="A0A6J6UQK1"/>
<evidence type="ECO:0000256" key="1">
    <source>
        <dbReference type="SAM" id="Phobius"/>
    </source>
</evidence>
<reference evidence="2" key="1">
    <citation type="submission" date="2020-05" db="EMBL/GenBank/DDBJ databases">
        <authorList>
            <person name="Chiriac C."/>
            <person name="Salcher M."/>
            <person name="Ghai R."/>
            <person name="Kavagutti S V."/>
        </authorList>
    </citation>
    <scope>NUCLEOTIDE SEQUENCE</scope>
</reference>
<keyword evidence="1" id="KW-1133">Transmembrane helix</keyword>
<organism evidence="2">
    <name type="scientific">freshwater metagenome</name>
    <dbReference type="NCBI Taxonomy" id="449393"/>
    <lineage>
        <taxon>unclassified sequences</taxon>
        <taxon>metagenomes</taxon>
        <taxon>ecological metagenomes</taxon>
    </lineage>
</organism>
<feature type="transmembrane region" description="Helical" evidence="1">
    <location>
        <begin position="45"/>
        <end position="67"/>
    </location>
</feature>
<keyword evidence="1" id="KW-0472">Membrane</keyword>
<accession>A0A6J6UQK1</accession>
<proteinExistence type="predicted"/>
<sequence>MLVLALFTGSVSLMMLASLRGYMDPWSVAELDGRPAWRLRLGPTRFLTVAVALVLVATALGIGLGALSIAEQSAVGGVIVGALALGFLLLAEEMGRVAARAPALLIGIDRLRHEGAGIEVELAWDDVSFIDYVHRRSRWASVRIGAARDATTHRARKRFSLLPLDHVPEEPGIEVRLTLLQDPAAIMRLLRDLHIGDRPTREALIPRGTPDLPIR</sequence>
<evidence type="ECO:0000313" key="2">
    <source>
        <dbReference type="EMBL" id="CAB4761298.1"/>
    </source>
</evidence>
<keyword evidence="1" id="KW-0812">Transmembrane</keyword>
<feature type="transmembrane region" description="Helical" evidence="1">
    <location>
        <begin position="74"/>
        <end position="91"/>
    </location>
</feature>
<name>A0A6J6UQK1_9ZZZZ</name>